<reference evidence="2 3" key="1">
    <citation type="submission" date="2023-09" db="EMBL/GenBank/DDBJ databases">
        <title>Nesidiocoris tenuis whole genome shotgun sequence.</title>
        <authorList>
            <person name="Shibata T."/>
            <person name="Shimoda M."/>
            <person name="Kobayashi T."/>
            <person name="Uehara T."/>
        </authorList>
    </citation>
    <scope>NUCLEOTIDE SEQUENCE [LARGE SCALE GENOMIC DNA]</scope>
    <source>
        <strain evidence="2 3">Japan</strain>
    </source>
</reference>
<evidence type="ECO:0008006" key="4">
    <source>
        <dbReference type="Google" id="ProtNLM"/>
    </source>
</evidence>
<organism evidence="2 3">
    <name type="scientific">Nesidiocoris tenuis</name>
    <dbReference type="NCBI Taxonomy" id="355587"/>
    <lineage>
        <taxon>Eukaryota</taxon>
        <taxon>Metazoa</taxon>
        <taxon>Ecdysozoa</taxon>
        <taxon>Arthropoda</taxon>
        <taxon>Hexapoda</taxon>
        <taxon>Insecta</taxon>
        <taxon>Pterygota</taxon>
        <taxon>Neoptera</taxon>
        <taxon>Paraneoptera</taxon>
        <taxon>Hemiptera</taxon>
        <taxon>Heteroptera</taxon>
        <taxon>Panheteroptera</taxon>
        <taxon>Cimicomorpha</taxon>
        <taxon>Miridae</taxon>
        <taxon>Dicyphina</taxon>
        <taxon>Nesidiocoris</taxon>
    </lineage>
</organism>
<feature type="coiled-coil region" evidence="1">
    <location>
        <begin position="126"/>
        <end position="153"/>
    </location>
</feature>
<evidence type="ECO:0000313" key="2">
    <source>
        <dbReference type="EMBL" id="BES90697.1"/>
    </source>
</evidence>
<name>A0ABN7AK15_9HEMI</name>
<evidence type="ECO:0000256" key="1">
    <source>
        <dbReference type="SAM" id="Coils"/>
    </source>
</evidence>
<gene>
    <name evidence="2" type="ORF">NTJ_03505</name>
</gene>
<sequence length="163" mass="18781">MASNYEYECMRADLLGLPKPKQADFERLQERTSHESESLENGAEQMGRVAGGLDELNKTLDSTKKRLTRLQNFRHSFGRIFHHKPKTRCGTEFSGVSNSEENLPFKTSVPQQSSNDPNVYRSSLNFEEYARQNDKLECLINKAERAELSLNRNNKLIKKITKK</sequence>
<evidence type="ECO:0000313" key="3">
    <source>
        <dbReference type="Proteomes" id="UP001307889"/>
    </source>
</evidence>
<dbReference type="Proteomes" id="UP001307889">
    <property type="component" value="Chromosome 2"/>
</dbReference>
<dbReference type="EMBL" id="AP028910">
    <property type="protein sequence ID" value="BES90697.1"/>
    <property type="molecule type" value="Genomic_DNA"/>
</dbReference>
<accession>A0ABN7AK15</accession>
<proteinExistence type="predicted"/>
<keyword evidence="1" id="KW-0175">Coiled coil</keyword>
<protein>
    <recommendedName>
        <fullName evidence="4">t-SNARE coiled-coil homology domain-containing protein</fullName>
    </recommendedName>
</protein>
<keyword evidence="3" id="KW-1185">Reference proteome</keyword>